<gene>
    <name evidence="2" type="ORF">NA56DRAFT_649490</name>
</gene>
<dbReference type="PANTHER" id="PTHR33112:SF1">
    <property type="entry name" value="HETEROKARYON INCOMPATIBILITY DOMAIN-CONTAINING PROTEIN"/>
    <property type="match status" value="1"/>
</dbReference>
<dbReference type="Pfam" id="PF06985">
    <property type="entry name" value="HET"/>
    <property type="match status" value="1"/>
</dbReference>
<accession>A0A2J6PQQ3</accession>
<dbReference type="Proteomes" id="UP000235672">
    <property type="component" value="Unassembled WGS sequence"/>
</dbReference>
<dbReference type="InterPro" id="IPR010730">
    <property type="entry name" value="HET"/>
</dbReference>
<reference evidence="2 3" key="1">
    <citation type="submission" date="2016-05" db="EMBL/GenBank/DDBJ databases">
        <title>A degradative enzymes factory behind the ericoid mycorrhizal symbiosis.</title>
        <authorList>
            <consortium name="DOE Joint Genome Institute"/>
            <person name="Martino E."/>
            <person name="Morin E."/>
            <person name="Grelet G."/>
            <person name="Kuo A."/>
            <person name="Kohler A."/>
            <person name="Daghino S."/>
            <person name="Barry K."/>
            <person name="Choi C."/>
            <person name="Cichocki N."/>
            <person name="Clum A."/>
            <person name="Copeland A."/>
            <person name="Hainaut M."/>
            <person name="Haridas S."/>
            <person name="Labutti K."/>
            <person name="Lindquist E."/>
            <person name="Lipzen A."/>
            <person name="Khouja H.-R."/>
            <person name="Murat C."/>
            <person name="Ohm R."/>
            <person name="Olson A."/>
            <person name="Spatafora J."/>
            <person name="Veneault-Fourrey C."/>
            <person name="Henrissat B."/>
            <person name="Grigoriev I."/>
            <person name="Martin F."/>
            <person name="Perotto S."/>
        </authorList>
    </citation>
    <scope>NUCLEOTIDE SEQUENCE [LARGE SCALE GENOMIC DNA]</scope>
    <source>
        <strain evidence="2 3">UAMH 7357</strain>
    </source>
</reference>
<dbReference type="PANTHER" id="PTHR33112">
    <property type="entry name" value="DOMAIN PROTEIN, PUTATIVE-RELATED"/>
    <property type="match status" value="1"/>
</dbReference>
<dbReference type="EMBL" id="KZ613506">
    <property type="protein sequence ID" value="PMD16343.1"/>
    <property type="molecule type" value="Genomic_DNA"/>
</dbReference>
<feature type="domain" description="Heterokaryon incompatibility" evidence="1">
    <location>
        <begin position="137"/>
        <end position="268"/>
    </location>
</feature>
<protein>
    <submittedName>
        <fullName evidence="2">HET-domain-containing protein</fullName>
    </submittedName>
</protein>
<dbReference type="OrthoDB" id="5428863at2759"/>
<evidence type="ECO:0000313" key="2">
    <source>
        <dbReference type="EMBL" id="PMD16343.1"/>
    </source>
</evidence>
<evidence type="ECO:0000259" key="1">
    <source>
        <dbReference type="Pfam" id="PF06985"/>
    </source>
</evidence>
<sequence length="330" mass="37133">MTHCYFLVEGIKIPVGPCSILERTWKPKLEIEEPGGAYATLRISDYTSSFKWSSLYPPGCYLDISAGTPPSGLTPRVSLIEPFFSSLNSVTALMEKCRAEHGLCMIPMRGSNRKLTQLHVIDCIGRQVIPAPTSCQFVALSYVWGTSVKPRPLDGAVKLPQTIEDAILVTTALGLQYLWVDSICITQNDGADFLHQLHQMDLVYAEAELTIIATGCDSSTGLFGITRERSLLHKRVYINDFTITTFFDQTWSFVHRSPWATRGWTFQESLLSKRRIFFAEDQVLWDCAQDWGCETLTCSKSQLPRPIDDRENILGVLRLPLWKSTVFSPP</sequence>
<dbReference type="AlphaFoldDB" id="A0A2J6PQQ3"/>
<proteinExistence type="predicted"/>
<name>A0A2J6PQQ3_9HELO</name>
<dbReference type="STRING" id="1745343.A0A2J6PQQ3"/>
<evidence type="ECO:0000313" key="3">
    <source>
        <dbReference type="Proteomes" id="UP000235672"/>
    </source>
</evidence>
<keyword evidence="3" id="KW-1185">Reference proteome</keyword>
<organism evidence="2 3">
    <name type="scientific">Hyaloscypha hepaticicola</name>
    <dbReference type="NCBI Taxonomy" id="2082293"/>
    <lineage>
        <taxon>Eukaryota</taxon>
        <taxon>Fungi</taxon>
        <taxon>Dikarya</taxon>
        <taxon>Ascomycota</taxon>
        <taxon>Pezizomycotina</taxon>
        <taxon>Leotiomycetes</taxon>
        <taxon>Helotiales</taxon>
        <taxon>Hyaloscyphaceae</taxon>
        <taxon>Hyaloscypha</taxon>
    </lineage>
</organism>